<gene>
    <name evidence="2" type="ORF">Pcinc_014629</name>
</gene>
<keyword evidence="3" id="KW-1185">Reference proteome</keyword>
<feature type="compositionally biased region" description="Polar residues" evidence="1">
    <location>
        <begin position="45"/>
        <end position="56"/>
    </location>
</feature>
<organism evidence="2 3">
    <name type="scientific">Petrolisthes cinctipes</name>
    <name type="common">Flat porcelain crab</name>
    <dbReference type="NCBI Taxonomy" id="88211"/>
    <lineage>
        <taxon>Eukaryota</taxon>
        <taxon>Metazoa</taxon>
        <taxon>Ecdysozoa</taxon>
        <taxon>Arthropoda</taxon>
        <taxon>Crustacea</taxon>
        <taxon>Multicrustacea</taxon>
        <taxon>Malacostraca</taxon>
        <taxon>Eumalacostraca</taxon>
        <taxon>Eucarida</taxon>
        <taxon>Decapoda</taxon>
        <taxon>Pleocyemata</taxon>
        <taxon>Anomura</taxon>
        <taxon>Galatheoidea</taxon>
        <taxon>Porcellanidae</taxon>
        <taxon>Petrolisthes</taxon>
    </lineage>
</organism>
<evidence type="ECO:0000313" key="2">
    <source>
        <dbReference type="EMBL" id="KAK3880906.1"/>
    </source>
</evidence>
<accession>A0AAE1FWL5</accession>
<dbReference type="EMBL" id="JAWQEG010001273">
    <property type="protein sequence ID" value="KAK3880906.1"/>
    <property type="molecule type" value="Genomic_DNA"/>
</dbReference>
<proteinExistence type="predicted"/>
<dbReference type="AlphaFoldDB" id="A0AAE1FWL5"/>
<feature type="region of interest" description="Disordered" evidence="1">
    <location>
        <begin position="42"/>
        <end position="64"/>
    </location>
</feature>
<evidence type="ECO:0000256" key="1">
    <source>
        <dbReference type="SAM" id="MobiDB-lite"/>
    </source>
</evidence>
<evidence type="ECO:0000313" key="3">
    <source>
        <dbReference type="Proteomes" id="UP001286313"/>
    </source>
</evidence>
<sequence>MMSLTRDTALLWKIGLQVLAGLGVENKTRRLEEQLRVDGERSIRVENQSGRPSQSGRGVEYRSGGTTQQFKVDLECF</sequence>
<name>A0AAE1FWL5_PETCI</name>
<comment type="caution">
    <text evidence="2">The sequence shown here is derived from an EMBL/GenBank/DDBJ whole genome shotgun (WGS) entry which is preliminary data.</text>
</comment>
<protein>
    <submittedName>
        <fullName evidence="2">Uncharacterized protein</fullName>
    </submittedName>
</protein>
<dbReference type="Proteomes" id="UP001286313">
    <property type="component" value="Unassembled WGS sequence"/>
</dbReference>
<reference evidence="2" key="1">
    <citation type="submission" date="2023-10" db="EMBL/GenBank/DDBJ databases">
        <title>Genome assemblies of two species of porcelain crab, Petrolisthes cinctipes and Petrolisthes manimaculis (Anomura: Porcellanidae).</title>
        <authorList>
            <person name="Angst P."/>
        </authorList>
    </citation>
    <scope>NUCLEOTIDE SEQUENCE</scope>
    <source>
        <strain evidence="2">PB745_01</strain>
        <tissue evidence="2">Gill</tissue>
    </source>
</reference>